<sequence length="82" mass="9892">MDQKALDKFVNLPDPHYNYIFSNSEILPYFSILIYYDTIKMTSQKWLDESEVDKVVWSHTLEIAVPKFRESKNIHFRIFAYL</sequence>
<dbReference type="EMBL" id="CM037617">
    <property type="protein sequence ID" value="KAH8004276.1"/>
    <property type="molecule type" value="Genomic_DNA"/>
</dbReference>
<gene>
    <name evidence="1" type="ORF">K3G42_006813</name>
</gene>
<organism evidence="1 2">
    <name type="scientific">Sphaerodactylus townsendi</name>
    <dbReference type="NCBI Taxonomy" id="933632"/>
    <lineage>
        <taxon>Eukaryota</taxon>
        <taxon>Metazoa</taxon>
        <taxon>Chordata</taxon>
        <taxon>Craniata</taxon>
        <taxon>Vertebrata</taxon>
        <taxon>Euteleostomi</taxon>
        <taxon>Lepidosauria</taxon>
        <taxon>Squamata</taxon>
        <taxon>Bifurcata</taxon>
        <taxon>Gekkota</taxon>
        <taxon>Sphaerodactylidae</taxon>
        <taxon>Sphaerodactylus</taxon>
    </lineage>
</organism>
<comment type="caution">
    <text evidence="1">The sequence shown here is derived from an EMBL/GenBank/DDBJ whole genome shotgun (WGS) entry which is preliminary data.</text>
</comment>
<proteinExistence type="predicted"/>
<reference evidence="1" key="1">
    <citation type="submission" date="2021-08" db="EMBL/GenBank/DDBJ databases">
        <title>The first chromosome-level gecko genome reveals the dynamic sex chromosomes of Neotropical dwarf geckos (Sphaerodactylidae: Sphaerodactylus).</title>
        <authorList>
            <person name="Pinto B.J."/>
            <person name="Keating S.E."/>
            <person name="Gamble T."/>
        </authorList>
    </citation>
    <scope>NUCLEOTIDE SEQUENCE</scope>
    <source>
        <strain evidence="1">TG3544</strain>
    </source>
</reference>
<protein>
    <submittedName>
        <fullName evidence="1">Uncharacterized protein</fullName>
    </submittedName>
</protein>
<evidence type="ECO:0000313" key="1">
    <source>
        <dbReference type="EMBL" id="KAH8004276.1"/>
    </source>
</evidence>
<dbReference type="Proteomes" id="UP000827872">
    <property type="component" value="Linkage Group LG04"/>
</dbReference>
<keyword evidence="2" id="KW-1185">Reference proteome</keyword>
<accession>A0ACB8FGQ7</accession>
<evidence type="ECO:0000313" key="2">
    <source>
        <dbReference type="Proteomes" id="UP000827872"/>
    </source>
</evidence>
<name>A0ACB8FGQ7_9SAUR</name>